<name>A0A1D8NBC5_YARLL</name>
<protein>
    <submittedName>
        <fullName evidence="1">Uncharacterized protein</fullName>
    </submittedName>
</protein>
<proteinExistence type="predicted"/>
<sequence length="124" mass="13815">MRLSTEALWFLHIARGSRDGVGLCLDYDPRVLLATYTNWAQSTIWRLKQRAKPSETHCESILRPAKYDGDMIVFEAIISSTIWGSGCGEELYVLHGGYSAVRTRTCTCNVGTQVGSEHCCKLGK</sequence>
<accession>A0A1D8NBC5</accession>
<organism evidence="1 2">
    <name type="scientific">Yarrowia lipolytica</name>
    <name type="common">Candida lipolytica</name>
    <dbReference type="NCBI Taxonomy" id="4952"/>
    <lineage>
        <taxon>Eukaryota</taxon>
        <taxon>Fungi</taxon>
        <taxon>Dikarya</taxon>
        <taxon>Ascomycota</taxon>
        <taxon>Saccharomycotina</taxon>
        <taxon>Dipodascomycetes</taxon>
        <taxon>Dipodascales</taxon>
        <taxon>Dipodascales incertae sedis</taxon>
        <taxon>Yarrowia</taxon>
    </lineage>
</organism>
<dbReference type="Proteomes" id="UP000182444">
    <property type="component" value="Chromosome 1C"/>
</dbReference>
<dbReference type="AlphaFoldDB" id="A0A1D8NBC5"/>
<dbReference type="VEuPathDB" id="FungiDB:YALI1_C22278g"/>
<dbReference type="RefSeq" id="XP_068138520.1">
    <property type="nucleotide sequence ID" value="XM_068282419.1"/>
</dbReference>
<evidence type="ECO:0000313" key="1">
    <source>
        <dbReference type="EMBL" id="AOW02932.1"/>
    </source>
</evidence>
<dbReference type="EMBL" id="CP017555">
    <property type="protein sequence ID" value="AOW02932.1"/>
    <property type="molecule type" value="Genomic_DNA"/>
</dbReference>
<gene>
    <name evidence="1" type="ORF">YALI1_C22278g</name>
</gene>
<dbReference type="GeneID" id="94583046"/>
<reference evidence="1 2" key="1">
    <citation type="journal article" date="2016" name="PLoS ONE">
        <title>Sequence Assembly of Yarrowia lipolytica Strain W29/CLIB89 Shows Transposable Element Diversity.</title>
        <authorList>
            <person name="Magnan C."/>
            <person name="Yu J."/>
            <person name="Chang I."/>
            <person name="Jahn E."/>
            <person name="Kanomata Y."/>
            <person name="Wu J."/>
            <person name="Zeller M."/>
            <person name="Oakes M."/>
            <person name="Baldi P."/>
            <person name="Sandmeyer S."/>
        </authorList>
    </citation>
    <scope>NUCLEOTIDE SEQUENCE [LARGE SCALE GENOMIC DNA]</scope>
    <source>
        <strain evidence="2">CLIB89(W29)</strain>
    </source>
</reference>
<evidence type="ECO:0000313" key="2">
    <source>
        <dbReference type="Proteomes" id="UP000182444"/>
    </source>
</evidence>